<gene>
    <name evidence="1" type="ORF">QFC20_001993</name>
</gene>
<proteinExistence type="predicted"/>
<dbReference type="EMBL" id="JASBWS010000013">
    <property type="protein sequence ID" value="KAJ9113106.1"/>
    <property type="molecule type" value="Genomic_DNA"/>
</dbReference>
<protein>
    <submittedName>
        <fullName evidence="1">Uncharacterized protein</fullName>
    </submittedName>
</protein>
<keyword evidence="2" id="KW-1185">Reference proteome</keyword>
<reference evidence="1" key="1">
    <citation type="submission" date="2023-04" db="EMBL/GenBank/DDBJ databases">
        <title>Draft Genome sequencing of Naganishia species isolated from polar environments using Oxford Nanopore Technology.</title>
        <authorList>
            <person name="Leo P."/>
            <person name="Venkateswaran K."/>
        </authorList>
    </citation>
    <scope>NUCLEOTIDE SEQUENCE</scope>
    <source>
        <strain evidence="1">MNA-CCFEE 5262</strain>
    </source>
</reference>
<accession>A0ACC2WNT0</accession>
<evidence type="ECO:0000313" key="1">
    <source>
        <dbReference type="EMBL" id="KAJ9113106.1"/>
    </source>
</evidence>
<sequence>MPPPAFPNPPIAYYLFGEYGAQPRSGPIPPPPDMGELQTMLISLNALNNAASRRAKIAAEAIRIGRESLARSNYAWKLDEGENKGKRGKVKEEDGKRGVLARPGISEGRRKEGSVNGMAKVKRELSASPAPPSASEYARPSSRLGTPADIPTSGLSSDRTHLKQNKRKLAHLPGSPEADTASVSSYRGRAGSSTREGSVSAGIERMSGVPITGAFAGSNSGTPGGVDRAASVGQAVPSGLKVKLSLSNSGKNRSSLPPTDTLPLARSLTTPTNPSDSAVQQLVNFNLPASGTYESLVPSRPPIPHPPKPLPKRQKDVNQDFSTVKHVTQSVQWTTFWNGVEPYLKDFGEEELAMLGFRPEDVEPFLIPPLGKHYQDIWDEEDMALPFASSSTTGPPAVNVWDVAGGRKPSRQAPSPAVLSRERTYVPVAEMVEEDLLDEAKGLGGLNERAVAAMMKIDAPARKSEEGSKADAGTAPDPESKNVRPPSTPQGKVPELQVNGDLVSPPKDVKVGIPLTPSHGRDPTVKDEEERDLYSWPIRPHRIASPPRRANERDAAAATLEVDVGQLEQGVAREMRLLGLLDAEESVDWSMREDDEISCALRSCQRLLRAQVAVNNARKDRLLQVTKERLAYSEYKKVLEGLEKLIEQAWTKRYAALKKAGKKQKGKAKEHAPGDGAVASTALTPSKRREGVPPLSEQVKLAMSARRRWLDTVGHALENDPVVGRYRGLPQQSIYEGIDERGREIRPLRVHEEQEGQESVQSPGMMQDDG</sequence>
<dbReference type="Proteomes" id="UP001230649">
    <property type="component" value="Unassembled WGS sequence"/>
</dbReference>
<evidence type="ECO:0000313" key="2">
    <source>
        <dbReference type="Proteomes" id="UP001230649"/>
    </source>
</evidence>
<organism evidence="1 2">
    <name type="scientific">Naganishia adeliensis</name>
    <dbReference type="NCBI Taxonomy" id="92952"/>
    <lineage>
        <taxon>Eukaryota</taxon>
        <taxon>Fungi</taxon>
        <taxon>Dikarya</taxon>
        <taxon>Basidiomycota</taxon>
        <taxon>Agaricomycotina</taxon>
        <taxon>Tremellomycetes</taxon>
        <taxon>Filobasidiales</taxon>
        <taxon>Filobasidiaceae</taxon>
        <taxon>Naganishia</taxon>
    </lineage>
</organism>
<name>A0ACC2WNT0_9TREE</name>
<comment type="caution">
    <text evidence="1">The sequence shown here is derived from an EMBL/GenBank/DDBJ whole genome shotgun (WGS) entry which is preliminary data.</text>
</comment>